<dbReference type="Proteomes" id="UP001597094">
    <property type="component" value="Unassembled WGS sequence"/>
</dbReference>
<dbReference type="InterPro" id="IPR012349">
    <property type="entry name" value="Split_barrel_FMN-bd"/>
</dbReference>
<protein>
    <submittedName>
        <fullName evidence="6">Flavin reductase family protein</fullName>
        <ecNumber evidence="6">1.5.1.-</ecNumber>
    </submittedName>
</protein>
<dbReference type="SUPFAM" id="SSF50475">
    <property type="entry name" value="FMN-binding split barrel"/>
    <property type="match status" value="1"/>
</dbReference>
<dbReference type="Pfam" id="PF01613">
    <property type="entry name" value="Flavin_Reduct"/>
    <property type="match status" value="1"/>
</dbReference>
<gene>
    <name evidence="6" type="ORF">ACFQ2O_05940</name>
</gene>
<keyword evidence="2" id="KW-0285">Flavoprotein</keyword>
<sequence>MTIRTIDPKEVATAEVYALMSGAVAPRPIAFASTLNAAGDVNLSPFSFFNMFSSNPPVVVFSPLSRIRDNSSKHTLENVLETREVVVNIANYAMVEQMSLASTEYDRGINEFIKSGLTPEASTLVKPPRVQEAPVAMECKVTDIIRLGTEGGAGNLVVCEVLLLHVNENVLDEAGKIDPYKLDAVARMGGDYYTRANGDSIFELPKPIRNKGMGIDQLPEFIRNSNLLTGNNLARLANTEKAPTAAEVEAFQSDPLVSYTISKYKSEPAKLQYELEVLAKKLLEDKQVEQAWKVLLLSQRN</sequence>
<organism evidence="6 7">
    <name type="scientific">Pontibacter rugosus</name>
    <dbReference type="NCBI Taxonomy" id="1745966"/>
    <lineage>
        <taxon>Bacteria</taxon>
        <taxon>Pseudomonadati</taxon>
        <taxon>Bacteroidota</taxon>
        <taxon>Cytophagia</taxon>
        <taxon>Cytophagales</taxon>
        <taxon>Hymenobacteraceae</taxon>
        <taxon>Pontibacter</taxon>
    </lineage>
</organism>
<evidence type="ECO:0000313" key="6">
    <source>
        <dbReference type="EMBL" id="MFD1185744.1"/>
    </source>
</evidence>
<comment type="cofactor">
    <cofactor evidence="1">
        <name>FMN</name>
        <dbReference type="ChEBI" id="CHEBI:58210"/>
    </cofactor>
</comment>
<dbReference type="Gene3D" id="2.30.110.10">
    <property type="entry name" value="Electron Transport, Fmn-binding Protein, Chain A"/>
    <property type="match status" value="1"/>
</dbReference>
<evidence type="ECO:0000313" key="7">
    <source>
        <dbReference type="Proteomes" id="UP001597094"/>
    </source>
</evidence>
<comment type="similarity">
    <text evidence="4">Belongs to the flavoredoxin family.</text>
</comment>
<dbReference type="PANTHER" id="PTHR33798:SF5">
    <property type="entry name" value="FLAVIN REDUCTASE LIKE DOMAIN-CONTAINING PROTEIN"/>
    <property type="match status" value="1"/>
</dbReference>
<accession>A0ABW3SLX9</accession>
<proteinExistence type="inferred from homology"/>
<feature type="domain" description="Flavin reductase like" evidence="5">
    <location>
        <begin position="22"/>
        <end position="180"/>
    </location>
</feature>
<evidence type="ECO:0000256" key="4">
    <source>
        <dbReference type="ARBA" id="ARBA00038054"/>
    </source>
</evidence>
<dbReference type="EC" id="1.5.1.-" evidence="6"/>
<keyword evidence="3" id="KW-0288">FMN</keyword>
<reference evidence="7" key="1">
    <citation type="journal article" date="2019" name="Int. J. Syst. Evol. Microbiol.">
        <title>The Global Catalogue of Microorganisms (GCM) 10K type strain sequencing project: providing services to taxonomists for standard genome sequencing and annotation.</title>
        <authorList>
            <consortium name="The Broad Institute Genomics Platform"/>
            <consortium name="The Broad Institute Genome Sequencing Center for Infectious Disease"/>
            <person name="Wu L."/>
            <person name="Ma J."/>
        </authorList>
    </citation>
    <scope>NUCLEOTIDE SEQUENCE [LARGE SCALE GENOMIC DNA]</scope>
    <source>
        <strain evidence="7">JCM 31319</strain>
    </source>
</reference>
<dbReference type="SMART" id="SM00903">
    <property type="entry name" value="Flavin_Reduct"/>
    <property type="match status" value="1"/>
</dbReference>
<evidence type="ECO:0000256" key="2">
    <source>
        <dbReference type="ARBA" id="ARBA00022630"/>
    </source>
</evidence>
<dbReference type="PANTHER" id="PTHR33798">
    <property type="entry name" value="FLAVOPROTEIN OXYGENASE"/>
    <property type="match status" value="1"/>
</dbReference>
<comment type="caution">
    <text evidence="6">The sequence shown here is derived from an EMBL/GenBank/DDBJ whole genome shotgun (WGS) entry which is preliminary data.</text>
</comment>
<dbReference type="EMBL" id="JBHTLD010000035">
    <property type="protein sequence ID" value="MFD1185744.1"/>
    <property type="molecule type" value="Genomic_DNA"/>
</dbReference>
<keyword evidence="7" id="KW-1185">Reference proteome</keyword>
<keyword evidence="6" id="KW-0560">Oxidoreductase</keyword>
<dbReference type="RefSeq" id="WP_377523917.1">
    <property type="nucleotide sequence ID" value="NZ_JBHTLD010000035.1"/>
</dbReference>
<name>A0ABW3SLX9_9BACT</name>
<dbReference type="InterPro" id="IPR002563">
    <property type="entry name" value="Flavin_Rdtase-like_dom"/>
</dbReference>
<evidence type="ECO:0000256" key="1">
    <source>
        <dbReference type="ARBA" id="ARBA00001917"/>
    </source>
</evidence>
<evidence type="ECO:0000259" key="5">
    <source>
        <dbReference type="SMART" id="SM00903"/>
    </source>
</evidence>
<evidence type="ECO:0000256" key="3">
    <source>
        <dbReference type="ARBA" id="ARBA00022643"/>
    </source>
</evidence>
<dbReference type="GO" id="GO:0016491">
    <property type="term" value="F:oxidoreductase activity"/>
    <property type="evidence" value="ECO:0007669"/>
    <property type="project" value="UniProtKB-KW"/>
</dbReference>